<name>A0A5J4TI18_9EUKA</name>
<dbReference type="Proteomes" id="UP000324800">
    <property type="component" value="Unassembled WGS sequence"/>
</dbReference>
<accession>A0A5J4TI18</accession>
<proteinExistence type="predicted"/>
<evidence type="ECO:0000313" key="2">
    <source>
        <dbReference type="Proteomes" id="UP000324800"/>
    </source>
</evidence>
<organism evidence="1 2">
    <name type="scientific">Streblomastix strix</name>
    <dbReference type="NCBI Taxonomy" id="222440"/>
    <lineage>
        <taxon>Eukaryota</taxon>
        <taxon>Metamonada</taxon>
        <taxon>Preaxostyla</taxon>
        <taxon>Oxymonadida</taxon>
        <taxon>Streblomastigidae</taxon>
        <taxon>Streblomastix</taxon>
    </lineage>
</organism>
<gene>
    <name evidence="1" type="ORF">EZS28_047349</name>
</gene>
<sequence>MIKTGRIEIIEEMVKLLQHSWKHSLIGVQIQNRIGYNRQKTIFGNGEIDQNPKFQRTTIQRRLGFRPLDYNGRLKHRTKEGISYLLTWAQKGSQLIKITERKLRMQIFLKWLKTNRSFFQAVCKGDVLGRILREKKNQNKQTLWYLKFLLNM</sequence>
<dbReference type="EMBL" id="SNRW01031882">
    <property type="protein sequence ID" value="KAA6357125.1"/>
    <property type="molecule type" value="Genomic_DNA"/>
</dbReference>
<reference evidence="1 2" key="1">
    <citation type="submission" date="2019-03" db="EMBL/GenBank/DDBJ databases">
        <title>Single cell metagenomics reveals metabolic interactions within the superorganism composed of flagellate Streblomastix strix and complex community of Bacteroidetes bacteria on its surface.</title>
        <authorList>
            <person name="Treitli S.C."/>
            <person name="Kolisko M."/>
            <person name="Husnik F."/>
            <person name="Keeling P."/>
            <person name="Hampl V."/>
        </authorList>
    </citation>
    <scope>NUCLEOTIDE SEQUENCE [LARGE SCALE GENOMIC DNA]</scope>
    <source>
        <strain evidence="1">ST1C</strain>
    </source>
</reference>
<protein>
    <submittedName>
        <fullName evidence="1">Uncharacterized protein</fullName>
    </submittedName>
</protein>
<dbReference type="AlphaFoldDB" id="A0A5J4TI18"/>
<evidence type="ECO:0000313" key="1">
    <source>
        <dbReference type="EMBL" id="KAA6357125.1"/>
    </source>
</evidence>
<comment type="caution">
    <text evidence="1">The sequence shown here is derived from an EMBL/GenBank/DDBJ whole genome shotgun (WGS) entry which is preliminary data.</text>
</comment>